<keyword evidence="3" id="KW-1185">Reference proteome</keyword>
<proteinExistence type="predicted"/>
<protein>
    <submittedName>
        <fullName evidence="2">Uncharacterized protein</fullName>
    </submittedName>
</protein>
<feature type="region of interest" description="Disordered" evidence="1">
    <location>
        <begin position="203"/>
        <end position="227"/>
    </location>
</feature>
<accession>A0AAV2YK91</accession>
<comment type="caution">
    <text evidence="2">The sequence shown here is derived from an EMBL/GenBank/DDBJ whole genome shotgun (WGS) entry which is preliminary data.</text>
</comment>
<sequence length="347" mass="37353">MTATAKPKAKFSSRNLSAVYKAPRAKPAEVPNAFYPNAHRMLVLGKASVRGNMSASALAAKAHAVAVPTPINTPSLRKEHAGQDVHVHLVPSGRSGWANNGHGGDNGQHEEPQDDADNQTERPVAFPSSATTAKNVWGGGVSGEPAASLTSAPPQQNENQQEAEGISGLVSRGFGKMNSGRWGDDAVEQDIARSDMLRSMEKERQFPQLMHPSADARGDRSDSNANSMEDTVRLISDSSEDTPMMLGSSTGHTLQHQRLIASTQVLRTAIATPIPKIIMVDTFTVDTNAITMDLAATNTVRMDCTEEAPTRTRRMSIQLILKSKIVQDLEKITLHLVKGRRNPVATL</sequence>
<evidence type="ECO:0000313" key="3">
    <source>
        <dbReference type="Proteomes" id="UP001146120"/>
    </source>
</evidence>
<reference evidence="2" key="1">
    <citation type="submission" date="2022-11" db="EMBL/GenBank/DDBJ databases">
        <authorList>
            <person name="Morgan W.R."/>
            <person name="Tartar A."/>
        </authorList>
    </citation>
    <scope>NUCLEOTIDE SEQUENCE</scope>
    <source>
        <strain evidence="2">ARSEF 373</strain>
    </source>
</reference>
<dbReference type="EMBL" id="DAKRPA010000205">
    <property type="protein sequence ID" value="DAZ95420.1"/>
    <property type="molecule type" value="Genomic_DNA"/>
</dbReference>
<evidence type="ECO:0000256" key="1">
    <source>
        <dbReference type="SAM" id="MobiDB-lite"/>
    </source>
</evidence>
<organism evidence="2 3">
    <name type="scientific">Lagenidium giganteum</name>
    <dbReference type="NCBI Taxonomy" id="4803"/>
    <lineage>
        <taxon>Eukaryota</taxon>
        <taxon>Sar</taxon>
        <taxon>Stramenopiles</taxon>
        <taxon>Oomycota</taxon>
        <taxon>Peronosporomycetes</taxon>
        <taxon>Pythiales</taxon>
        <taxon>Pythiaceae</taxon>
    </lineage>
</organism>
<dbReference type="Proteomes" id="UP001146120">
    <property type="component" value="Unassembled WGS sequence"/>
</dbReference>
<name>A0AAV2YK91_9STRA</name>
<feature type="compositionally biased region" description="Low complexity" evidence="1">
    <location>
        <begin position="152"/>
        <end position="163"/>
    </location>
</feature>
<dbReference type="AlphaFoldDB" id="A0AAV2YK91"/>
<feature type="region of interest" description="Disordered" evidence="1">
    <location>
        <begin position="90"/>
        <end position="163"/>
    </location>
</feature>
<reference evidence="2" key="2">
    <citation type="journal article" date="2023" name="Microbiol Resour">
        <title>Decontamination and Annotation of the Draft Genome Sequence of the Oomycete Lagenidium giganteum ARSEF 373.</title>
        <authorList>
            <person name="Morgan W.R."/>
            <person name="Tartar A."/>
        </authorList>
    </citation>
    <scope>NUCLEOTIDE SEQUENCE</scope>
    <source>
        <strain evidence="2">ARSEF 373</strain>
    </source>
</reference>
<gene>
    <name evidence="2" type="ORF">N0F65_006310</name>
</gene>
<evidence type="ECO:0000313" key="2">
    <source>
        <dbReference type="EMBL" id="DAZ95420.1"/>
    </source>
</evidence>